<dbReference type="CDD" id="cd00038">
    <property type="entry name" value="CAP_ED"/>
    <property type="match status" value="1"/>
</dbReference>
<evidence type="ECO:0000259" key="6">
    <source>
        <dbReference type="PROSITE" id="PS50042"/>
    </source>
</evidence>
<evidence type="ECO:0000256" key="2">
    <source>
        <dbReference type="ARBA" id="ARBA00022692"/>
    </source>
</evidence>
<feature type="transmembrane region" description="Helical" evidence="5">
    <location>
        <begin position="46"/>
        <end position="65"/>
    </location>
</feature>
<dbReference type="PROSITE" id="PS50042">
    <property type="entry name" value="CNMP_BINDING_3"/>
    <property type="match status" value="1"/>
</dbReference>
<dbReference type="Pfam" id="PF00924">
    <property type="entry name" value="MS_channel_2nd"/>
    <property type="match status" value="1"/>
</dbReference>
<feature type="transmembrane region" description="Helical" evidence="5">
    <location>
        <begin position="118"/>
        <end position="137"/>
    </location>
</feature>
<evidence type="ECO:0000256" key="4">
    <source>
        <dbReference type="ARBA" id="ARBA00023136"/>
    </source>
</evidence>
<dbReference type="SUPFAM" id="SSF50182">
    <property type="entry name" value="Sm-like ribonucleoproteins"/>
    <property type="match status" value="1"/>
</dbReference>
<dbReference type="GO" id="GO:0016020">
    <property type="term" value="C:membrane"/>
    <property type="evidence" value="ECO:0007669"/>
    <property type="project" value="UniProtKB-SubCell"/>
</dbReference>
<name>A0A4Q9GQF3_9MICO</name>
<keyword evidence="4 5" id="KW-0472">Membrane</keyword>
<comment type="subcellular location">
    <subcellularLocation>
        <location evidence="1">Membrane</location>
    </subcellularLocation>
</comment>
<evidence type="ECO:0000313" key="7">
    <source>
        <dbReference type="EMBL" id="TBN55485.1"/>
    </source>
</evidence>
<feature type="transmembrane region" description="Helical" evidence="5">
    <location>
        <begin position="143"/>
        <end position="173"/>
    </location>
</feature>
<sequence length="467" mass="49485">MPEFWTQPWFGWAIAIVLGLPVLLLVLTELHASLVRRGNAAAKPVLLLRNFVIPVGAILALSTLASEVSVEVTWVKVVATVFGFLVILLLLSGVNVVLFSNAQPGSWRDRLPSIFVDLGRLVLIIVGLAILFSWVWSADVGGLFAALGVTSIVIGLALQNAVGSVISGLLLLFEQPFRLGDWLDTGSVRGRVVEVNWRAVHIDTGNGIQIVPNASLADSSFTNLSRAQGAYSSVTVVKFATDDPPHDVVSLLVDVAGGLPQLSAGMRPTASVDGNATYSVTLPLTSPSVEGDAVTLLLGWLWYAARRRGLHLDGDLTDDFPTPERTRASLERIAPTLHLNADDVEALASTALLERYAGGETVQKSGEVPAGLRFVVAGTIGLIAEGADGARVPLGSVDPGGYLGQNGLTRERAAESAVAQQPTTVLFIEQGTIDSLVRARPALAREIGQSIDARRAQLRERLEAAGL</sequence>
<comment type="caution">
    <text evidence="7">The sequence shown here is derived from an EMBL/GenBank/DDBJ whole genome shotgun (WGS) entry which is preliminary data.</text>
</comment>
<evidence type="ECO:0000256" key="3">
    <source>
        <dbReference type="ARBA" id="ARBA00022989"/>
    </source>
</evidence>
<dbReference type="RefSeq" id="WP_130983056.1">
    <property type="nucleotide sequence ID" value="NZ_SISG01000002.1"/>
</dbReference>
<dbReference type="Proteomes" id="UP000294194">
    <property type="component" value="Unassembled WGS sequence"/>
</dbReference>
<keyword evidence="2 5" id="KW-0812">Transmembrane</keyword>
<dbReference type="Gene3D" id="2.60.120.10">
    <property type="entry name" value="Jelly Rolls"/>
    <property type="match status" value="1"/>
</dbReference>
<dbReference type="SMART" id="SM00100">
    <property type="entry name" value="cNMP"/>
    <property type="match status" value="1"/>
</dbReference>
<evidence type="ECO:0000313" key="8">
    <source>
        <dbReference type="Proteomes" id="UP000294194"/>
    </source>
</evidence>
<dbReference type="InterPro" id="IPR023408">
    <property type="entry name" value="MscS_beta-dom_sf"/>
</dbReference>
<dbReference type="PANTHER" id="PTHR30566:SF25">
    <property type="entry name" value="INNER MEMBRANE PROTEIN"/>
    <property type="match status" value="1"/>
</dbReference>
<dbReference type="Gene3D" id="2.30.30.60">
    <property type="match status" value="1"/>
</dbReference>
<feature type="transmembrane region" description="Helical" evidence="5">
    <location>
        <begin position="12"/>
        <end position="34"/>
    </location>
</feature>
<evidence type="ECO:0000256" key="5">
    <source>
        <dbReference type="SAM" id="Phobius"/>
    </source>
</evidence>
<keyword evidence="8" id="KW-1185">Reference proteome</keyword>
<dbReference type="InterPro" id="IPR000595">
    <property type="entry name" value="cNMP-bd_dom"/>
</dbReference>
<proteinExistence type="predicted"/>
<protein>
    <submittedName>
        <fullName evidence="7">Mechanosensitive ion channel</fullName>
    </submittedName>
</protein>
<dbReference type="SUPFAM" id="SSF51206">
    <property type="entry name" value="cAMP-binding domain-like"/>
    <property type="match status" value="1"/>
</dbReference>
<dbReference type="PANTHER" id="PTHR30566">
    <property type="entry name" value="YNAI-RELATED MECHANOSENSITIVE ION CHANNEL"/>
    <property type="match status" value="1"/>
</dbReference>
<gene>
    <name evidence="7" type="ORF">EYE40_14890</name>
</gene>
<dbReference type="InterPro" id="IPR010920">
    <property type="entry name" value="LSM_dom_sf"/>
</dbReference>
<dbReference type="EMBL" id="SISG01000002">
    <property type="protein sequence ID" value="TBN55485.1"/>
    <property type="molecule type" value="Genomic_DNA"/>
</dbReference>
<reference evidence="8" key="1">
    <citation type="submission" date="2019-02" db="EMBL/GenBank/DDBJ databases">
        <title>Glaciihabitans arcticus sp. nov., a psychrotolerant bacterium isolated from polar soil.</title>
        <authorList>
            <person name="Dahal R.H."/>
        </authorList>
    </citation>
    <scope>NUCLEOTIDE SEQUENCE [LARGE SCALE GENOMIC DNA]</scope>
    <source>
        <strain evidence="8">RP-3-7</strain>
    </source>
</reference>
<feature type="transmembrane region" description="Helical" evidence="5">
    <location>
        <begin position="77"/>
        <end position="98"/>
    </location>
</feature>
<feature type="domain" description="Cyclic nucleotide-binding" evidence="6">
    <location>
        <begin position="338"/>
        <end position="464"/>
    </location>
</feature>
<accession>A0A4Q9GQF3</accession>
<dbReference type="Gene3D" id="1.10.287.1260">
    <property type="match status" value="1"/>
</dbReference>
<evidence type="ECO:0000256" key="1">
    <source>
        <dbReference type="ARBA" id="ARBA00004370"/>
    </source>
</evidence>
<dbReference type="AlphaFoldDB" id="A0A4Q9GQF3"/>
<dbReference type="GO" id="GO:0055085">
    <property type="term" value="P:transmembrane transport"/>
    <property type="evidence" value="ECO:0007669"/>
    <property type="project" value="InterPro"/>
</dbReference>
<organism evidence="7 8">
    <name type="scientific">Glaciihabitans arcticus</name>
    <dbReference type="NCBI Taxonomy" id="2668039"/>
    <lineage>
        <taxon>Bacteria</taxon>
        <taxon>Bacillati</taxon>
        <taxon>Actinomycetota</taxon>
        <taxon>Actinomycetes</taxon>
        <taxon>Micrococcales</taxon>
        <taxon>Microbacteriaceae</taxon>
        <taxon>Glaciihabitans</taxon>
    </lineage>
</organism>
<dbReference type="InterPro" id="IPR018490">
    <property type="entry name" value="cNMP-bd_dom_sf"/>
</dbReference>
<dbReference type="Pfam" id="PF00027">
    <property type="entry name" value="cNMP_binding"/>
    <property type="match status" value="1"/>
</dbReference>
<dbReference type="InterPro" id="IPR006685">
    <property type="entry name" value="MscS_channel_2nd"/>
</dbReference>
<keyword evidence="3 5" id="KW-1133">Transmembrane helix</keyword>
<dbReference type="InterPro" id="IPR014710">
    <property type="entry name" value="RmlC-like_jellyroll"/>
</dbReference>